<evidence type="ECO:0000256" key="2">
    <source>
        <dbReference type="ARBA" id="ARBA00022741"/>
    </source>
</evidence>
<evidence type="ECO:0000313" key="6">
    <source>
        <dbReference type="Ensembl" id="ENSCUSP00005011015.1"/>
    </source>
</evidence>
<feature type="signal peptide" evidence="4">
    <location>
        <begin position="1"/>
        <end position="32"/>
    </location>
</feature>
<dbReference type="SUPFAM" id="SSF56112">
    <property type="entry name" value="Protein kinase-like (PK-like)"/>
    <property type="match status" value="1"/>
</dbReference>
<dbReference type="SMART" id="SM00220">
    <property type="entry name" value="S_TKc"/>
    <property type="match status" value="1"/>
</dbReference>
<dbReference type="EC" id="2.7.11.1" evidence="1"/>
<dbReference type="Ensembl" id="ENSCUST00005011479.1">
    <property type="protein sequence ID" value="ENSCUSP00005011015.1"/>
    <property type="gene ID" value="ENSCUSG00005007120.1"/>
</dbReference>
<evidence type="ECO:0000259" key="5">
    <source>
        <dbReference type="PROSITE" id="PS50011"/>
    </source>
</evidence>
<keyword evidence="4" id="KW-0732">Signal</keyword>
<dbReference type="AlphaFoldDB" id="A0A8C3UEV1"/>
<evidence type="ECO:0000256" key="3">
    <source>
        <dbReference type="ARBA" id="ARBA00022840"/>
    </source>
</evidence>
<dbReference type="GO" id="GO:0004674">
    <property type="term" value="F:protein serine/threonine kinase activity"/>
    <property type="evidence" value="ECO:0007669"/>
    <property type="project" value="UniProtKB-EC"/>
</dbReference>
<proteinExistence type="predicted"/>
<dbReference type="Pfam" id="PF00069">
    <property type="entry name" value="Pkinase"/>
    <property type="match status" value="1"/>
</dbReference>
<evidence type="ECO:0000256" key="4">
    <source>
        <dbReference type="SAM" id="SignalP"/>
    </source>
</evidence>
<feature type="domain" description="Protein kinase" evidence="5">
    <location>
        <begin position="74"/>
        <end position="351"/>
    </location>
</feature>
<feature type="chain" id="PRO_5034512832" description="non-specific serine/threonine protein kinase" evidence="4">
    <location>
        <begin position="33"/>
        <end position="363"/>
    </location>
</feature>
<dbReference type="Gene3D" id="3.30.200.20">
    <property type="entry name" value="Phosphorylase Kinase, domain 1"/>
    <property type="match status" value="1"/>
</dbReference>
<accession>A0A8C3UEV1</accession>
<dbReference type="InterPro" id="IPR008271">
    <property type="entry name" value="Ser/Thr_kinase_AS"/>
</dbReference>
<dbReference type="PROSITE" id="PS50011">
    <property type="entry name" value="PROTEIN_KINASE_DOM"/>
    <property type="match status" value="1"/>
</dbReference>
<dbReference type="GO" id="GO:0005524">
    <property type="term" value="F:ATP binding"/>
    <property type="evidence" value="ECO:0007669"/>
    <property type="project" value="UniProtKB-KW"/>
</dbReference>
<dbReference type="PROSITE" id="PS00108">
    <property type="entry name" value="PROTEIN_KINASE_ST"/>
    <property type="match status" value="1"/>
</dbReference>
<keyword evidence="2" id="KW-0547">Nucleotide-binding</keyword>
<protein>
    <recommendedName>
        <fullName evidence="1">non-specific serine/threonine protein kinase</fullName>
        <ecNumber evidence="1">2.7.11.1</ecNumber>
    </recommendedName>
</protein>
<evidence type="ECO:0000256" key="1">
    <source>
        <dbReference type="ARBA" id="ARBA00012513"/>
    </source>
</evidence>
<sequence length="363" mass="40214">MAFLPWLLHGFRLLGRPVCWCLSLAKSHPCTATEGEMGKRDRAESVVVHLLFVPGLFSLLDRSASPLHGLTDFSFLRCSFVPRGFGTVCTALDTATGEEVAIKIISLLEDNSNELCVKEIQVMRENKNNNLVNYVDSYLVHEELWLVMEYMNGGSLHDVIMEARMVEEEIAVVSRECLQGLDFLHSKQVIHRDIKSHNILLGLDGSVKLADFGLAAQLTAEQSKRRSAVGTTYWMAPEIFTRKSYGPKVDIWSLGIVGFEMVEGAPPYLMESSRTARQLISTGGTPKLQKPRQHSAWLRDFLHCCLEIRRGQALVCPGTSAASICNLSQTNVQPDTSDRGSAAVYGQKEILALQEAIVVCCSL</sequence>
<dbReference type="InterPro" id="IPR000719">
    <property type="entry name" value="Prot_kinase_dom"/>
</dbReference>
<dbReference type="InterPro" id="IPR051931">
    <property type="entry name" value="PAK3-like"/>
</dbReference>
<dbReference type="Proteomes" id="UP000694563">
    <property type="component" value="Unassembled WGS sequence"/>
</dbReference>
<dbReference type="PANTHER" id="PTHR45832:SF11">
    <property type="entry name" value="SERINE_THREONINE-PROTEIN KINASE PAK 3"/>
    <property type="match status" value="1"/>
</dbReference>
<dbReference type="InterPro" id="IPR011009">
    <property type="entry name" value="Kinase-like_dom_sf"/>
</dbReference>
<reference evidence="6" key="1">
    <citation type="submission" date="2025-08" db="UniProtKB">
        <authorList>
            <consortium name="Ensembl"/>
        </authorList>
    </citation>
    <scope>IDENTIFICATION</scope>
</reference>
<name>A0A8C3UEV1_CATUS</name>
<keyword evidence="7" id="KW-1185">Reference proteome</keyword>
<dbReference type="Gene3D" id="1.10.510.10">
    <property type="entry name" value="Transferase(Phosphotransferase) domain 1"/>
    <property type="match status" value="1"/>
</dbReference>
<reference evidence="6" key="2">
    <citation type="submission" date="2025-09" db="UniProtKB">
        <authorList>
            <consortium name="Ensembl"/>
        </authorList>
    </citation>
    <scope>IDENTIFICATION</scope>
</reference>
<organism evidence="6 7">
    <name type="scientific">Catharus ustulatus</name>
    <name type="common">Russet-backed thrush</name>
    <name type="synonym">Hylocichla ustulatus</name>
    <dbReference type="NCBI Taxonomy" id="91951"/>
    <lineage>
        <taxon>Eukaryota</taxon>
        <taxon>Metazoa</taxon>
        <taxon>Chordata</taxon>
        <taxon>Craniata</taxon>
        <taxon>Vertebrata</taxon>
        <taxon>Euteleostomi</taxon>
        <taxon>Archelosauria</taxon>
        <taxon>Archosauria</taxon>
        <taxon>Dinosauria</taxon>
        <taxon>Saurischia</taxon>
        <taxon>Theropoda</taxon>
        <taxon>Coelurosauria</taxon>
        <taxon>Aves</taxon>
        <taxon>Neognathae</taxon>
        <taxon>Neoaves</taxon>
        <taxon>Telluraves</taxon>
        <taxon>Australaves</taxon>
        <taxon>Passeriformes</taxon>
        <taxon>Turdidae</taxon>
        <taxon>Catharus</taxon>
    </lineage>
</organism>
<dbReference type="PANTHER" id="PTHR45832">
    <property type="entry name" value="SERINE/THREONINE-PROTEIN KINASE SAMKA-RELATED-RELATED"/>
    <property type="match status" value="1"/>
</dbReference>
<keyword evidence="3" id="KW-0067">ATP-binding</keyword>
<evidence type="ECO:0000313" key="7">
    <source>
        <dbReference type="Proteomes" id="UP000694563"/>
    </source>
</evidence>